<evidence type="ECO:0000313" key="2">
    <source>
        <dbReference type="Proteomes" id="UP000321181"/>
    </source>
</evidence>
<sequence>MSQRPLFDVLPIQAAVATASPSAWRDGLVAASDRGTTTVALLDGGLQTFATRAAPAVGEPVAVHPVAELVAAAGAWYSARPVPDDAGGSSGVAPEG</sequence>
<proteinExistence type="predicted"/>
<dbReference type="AlphaFoldDB" id="A0A512D9E3"/>
<dbReference type="RefSeq" id="WP_186816410.1">
    <property type="nucleotide sequence ID" value="NZ_BAAARM010000001.1"/>
</dbReference>
<reference evidence="1 2" key="1">
    <citation type="submission" date="2019-07" db="EMBL/GenBank/DDBJ databases">
        <title>Whole genome shotgun sequence of Cellulomonas aerilata NBRC 106308.</title>
        <authorList>
            <person name="Hosoyama A."/>
            <person name="Uohara A."/>
            <person name="Ohji S."/>
            <person name="Ichikawa N."/>
        </authorList>
    </citation>
    <scope>NUCLEOTIDE SEQUENCE [LARGE SCALE GENOMIC DNA]</scope>
    <source>
        <strain evidence="1 2">NBRC 106308</strain>
    </source>
</reference>
<dbReference type="Proteomes" id="UP000321181">
    <property type="component" value="Unassembled WGS sequence"/>
</dbReference>
<accession>A0A512D9E3</accession>
<dbReference type="EMBL" id="BJYY01000002">
    <property type="protein sequence ID" value="GEO33108.1"/>
    <property type="molecule type" value="Genomic_DNA"/>
</dbReference>
<gene>
    <name evidence="1" type="ORF">CAE01nite_08330</name>
</gene>
<comment type="caution">
    <text evidence="1">The sequence shown here is derived from an EMBL/GenBank/DDBJ whole genome shotgun (WGS) entry which is preliminary data.</text>
</comment>
<name>A0A512D9E3_9CELL</name>
<evidence type="ECO:0008006" key="3">
    <source>
        <dbReference type="Google" id="ProtNLM"/>
    </source>
</evidence>
<protein>
    <recommendedName>
        <fullName evidence="3">Nuclease</fullName>
    </recommendedName>
</protein>
<keyword evidence="2" id="KW-1185">Reference proteome</keyword>
<organism evidence="1 2">
    <name type="scientific">Cellulomonas aerilata</name>
    <dbReference type="NCBI Taxonomy" id="515326"/>
    <lineage>
        <taxon>Bacteria</taxon>
        <taxon>Bacillati</taxon>
        <taxon>Actinomycetota</taxon>
        <taxon>Actinomycetes</taxon>
        <taxon>Micrococcales</taxon>
        <taxon>Cellulomonadaceae</taxon>
        <taxon>Cellulomonas</taxon>
    </lineage>
</organism>
<evidence type="ECO:0000313" key="1">
    <source>
        <dbReference type="EMBL" id="GEO33108.1"/>
    </source>
</evidence>